<dbReference type="Proteomes" id="UP000708208">
    <property type="component" value="Unassembled WGS sequence"/>
</dbReference>
<dbReference type="EMBL" id="CAJVCH010080551">
    <property type="protein sequence ID" value="CAG7721559.1"/>
    <property type="molecule type" value="Genomic_DNA"/>
</dbReference>
<gene>
    <name evidence="2" type="ORF">AFUS01_LOCUS10768</name>
</gene>
<proteinExistence type="predicted"/>
<dbReference type="AlphaFoldDB" id="A0A8J2JTS1"/>
<organism evidence="2 3">
    <name type="scientific">Allacma fusca</name>
    <dbReference type="NCBI Taxonomy" id="39272"/>
    <lineage>
        <taxon>Eukaryota</taxon>
        <taxon>Metazoa</taxon>
        <taxon>Ecdysozoa</taxon>
        <taxon>Arthropoda</taxon>
        <taxon>Hexapoda</taxon>
        <taxon>Collembola</taxon>
        <taxon>Symphypleona</taxon>
        <taxon>Sminthuridae</taxon>
        <taxon>Allacma</taxon>
    </lineage>
</organism>
<protein>
    <submittedName>
        <fullName evidence="2">Uncharacterized protein</fullName>
    </submittedName>
</protein>
<keyword evidence="1" id="KW-0732">Signal</keyword>
<feature type="signal peptide" evidence="1">
    <location>
        <begin position="1"/>
        <end position="26"/>
    </location>
</feature>
<name>A0A8J2JTS1_9HEXA</name>
<evidence type="ECO:0000256" key="1">
    <source>
        <dbReference type="SAM" id="SignalP"/>
    </source>
</evidence>
<sequence length="73" mass="7868">MKKNQVVSICILVVVMVAICADVCSAGHGCPNSRECANYCRKNIKPATGPYAGKRPCSGTCHFLIRCTCIYCP</sequence>
<evidence type="ECO:0000313" key="2">
    <source>
        <dbReference type="EMBL" id="CAG7721559.1"/>
    </source>
</evidence>
<accession>A0A8J2JTS1</accession>
<evidence type="ECO:0000313" key="3">
    <source>
        <dbReference type="Proteomes" id="UP000708208"/>
    </source>
</evidence>
<feature type="chain" id="PRO_5035230375" evidence="1">
    <location>
        <begin position="27"/>
        <end position="73"/>
    </location>
</feature>
<keyword evidence="3" id="KW-1185">Reference proteome</keyword>
<comment type="caution">
    <text evidence="2">The sequence shown here is derived from an EMBL/GenBank/DDBJ whole genome shotgun (WGS) entry which is preliminary data.</text>
</comment>
<reference evidence="2" key="1">
    <citation type="submission" date="2021-06" db="EMBL/GenBank/DDBJ databases">
        <authorList>
            <person name="Hodson N. C."/>
            <person name="Mongue J. A."/>
            <person name="Jaron S. K."/>
        </authorList>
    </citation>
    <scope>NUCLEOTIDE SEQUENCE</scope>
</reference>